<name>A0A645EMH3_9ZZZZ</name>
<keyword evidence="1" id="KW-1133">Transmembrane helix</keyword>
<keyword evidence="1" id="KW-0812">Transmembrane</keyword>
<gene>
    <name evidence="2" type="ORF">SDC9_150441</name>
</gene>
<evidence type="ECO:0000256" key="1">
    <source>
        <dbReference type="SAM" id="Phobius"/>
    </source>
</evidence>
<comment type="caution">
    <text evidence="2">The sequence shown here is derived from an EMBL/GenBank/DDBJ whole genome shotgun (WGS) entry which is preliminary data.</text>
</comment>
<feature type="transmembrane region" description="Helical" evidence="1">
    <location>
        <begin position="224"/>
        <end position="243"/>
    </location>
</feature>
<keyword evidence="1" id="KW-0472">Membrane</keyword>
<feature type="transmembrane region" description="Helical" evidence="1">
    <location>
        <begin position="249"/>
        <end position="272"/>
    </location>
</feature>
<reference evidence="2" key="1">
    <citation type="submission" date="2019-08" db="EMBL/GenBank/DDBJ databases">
        <authorList>
            <person name="Kucharzyk K."/>
            <person name="Murdoch R.W."/>
            <person name="Higgins S."/>
            <person name="Loffler F."/>
        </authorList>
    </citation>
    <scope>NUCLEOTIDE SEQUENCE</scope>
</reference>
<proteinExistence type="predicted"/>
<organism evidence="2">
    <name type="scientific">bioreactor metagenome</name>
    <dbReference type="NCBI Taxonomy" id="1076179"/>
    <lineage>
        <taxon>unclassified sequences</taxon>
        <taxon>metagenomes</taxon>
        <taxon>ecological metagenomes</taxon>
    </lineage>
</organism>
<feature type="transmembrane region" description="Helical" evidence="1">
    <location>
        <begin position="95"/>
        <end position="116"/>
    </location>
</feature>
<accession>A0A645EMH3</accession>
<protein>
    <submittedName>
        <fullName evidence="2">Uncharacterized protein</fullName>
    </submittedName>
</protein>
<dbReference type="AlphaFoldDB" id="A0A645EMH3"/>
<feature type="transmembrane region" description="Helical" evidence="1">
    <location>
        <begin position="30"/>
        <end position="51"/>
    </location>
</feature>
<dbReference type="EMBL" id="VSSQ01049142">
    <property type="protein sequence ID" value="MPN03215.1"/>
    <property type="molecule type" value="Genomic_DNA"/>
</dbReference>
<evidence type="ECO:0000313" key="2">
    <source>
        <dbReference type="EMBL" id="MPN03215.1"/>
    </source>
</evidence>
<sequence length="292" mass="32487">MAPPDNEAIMQKWNGFGHHIAFYVHNNVDVIVVTVMLGLKWASVYAVYYMIIGGIKNIVNALTGGSEAAWGNIIAKKEQQVLLTRFQMVETLSSIVIVTLFSTTGILLFDFIGIYTKSVTDIAYVNIPVGILFIISESFHCVKQIYHHLILAAGHYRETQKGAFIEAGLNLALSFILAYFIGMPGILIATIVATCYRIADYAFHLKKTILNRNVSVVFKRQFINIVNVSLILLICGMIPFSVPDTYSQWALKAAVVLVISSMLTLLWQSLFYRSQVKGIMLTLKGVLSAGRR</sequence>